<dbReference type="EMBL" id="VBVZ01000427">
    <property type="protein sequence ID" value="TLG89155.1"/>
    <property type="molecule type" value="Genomic_DNA"/>
</dbReference>
<evidence type="ECO:0000313" key="3">
    <source>
        <dbReference type="EMBL" id="TLG89155.1"/>
    </source>
</evidence>
<dbReference type="InterPro" id="IPR011050">
    <property type="entry name" value="Pectin_lyase_fold/virulence"/>
</dbReference>
<name>A0ABY2TZM5_9PSED</name>
<dbReference type="Pfam" id="PF05860">
    <property type="entry name" value="TPS"/>
    <property type="match status" value="1"/>
</dbReference>
<dbReference type="SMART" id="SM00912">
    <property type="entry name" value="Haemagg_act"/>
    <property type="match status" value="1"/>
</dbReference>
<dbReference type="Proteomes" id="UP000304941">
    <property type="component" value="Unassembled WGS sequence"/>
</dbReference>
<dbReference type="SUPFAM" id="SSF51126">
    <property type="entry name" value="Pectin lyase-like"/>
    <property type="match status" value="1"/>
</dbReference>
<proteinExistence type="predicted"/>
<reference evidence="3 4" key="1">
    <citation type="submission" date="2019-05" db="EMBL/GenBank/DDBJ databases">
        <title>Pseudomonas edaphica sp. nov., isolated from rhizospheric soil of Cistus ladanifer L. in Spain.</title>
        <authorList>
            <person name="Peix A."/>
        </authorList>
    </citation>
    <scope>NUCLEOTIDE SEQUENCE [LARGE SCALE GENOMIC DNA]</scope>
    <source>
        <strain evidence="3 4">RD25</strain>
    </source>
</reference>
<comment type="caution">
    <text evidence="3">The sequence shown here is derived from an EMBL/GenBank/DDBJ whole genome shotgun (WGS) entry which is preliminary data.</text>
</comment>
<sequence length="430" mass="43643">MNPMIQPTRRPSKRTLLALALMGSLPLLQHNAQAQPALTLDPSAARNAALSQINDTPVVNIAAPNAAGVSHNRFTEFNVGPAGLILNNSTAGAQTTLGGAIAGNSLLNGTSAGVILNEVTGKTASSLNGMIEVAGPSARVIIANPNGITASGAGFINANRVSLVAGTAVLDANGQVARLQTDHGQIRVEGAGLDASGANEVDLVARTLQINAQLQAKKLNAVALKGEVDAMDPTSVLKHLGADGQADIAIDVAQLGSMHADSIRLLGKSAGVGVNVQGNVKALTGDLKVTADGKVQIASTGVLDARQALSIAGDLSNQGVLRNGGPLSLVGNIDIQGPIHFGGTAGSVNTLKPGTIVTGGAASTGAQNGIGVVINRPVASRPSYVVAPPVWSKPVVSYPAFNWSAYPSFAFNTATGLKQPTRILPQPRYW</sequence>
<evidence type="ECO:0000259" key="2">
    <source>
        <dbReference type="SMART" id="SM00912"/>
    </source>
</evidence>
<feature type="domain" description="Filamentous haemagglutinin FhaB/tRNA nuclease CdiA-like TPS" evidence="2">
    <location>
        <begin position="53"/>
        <end position="173"/>
    </location>
</feature>
<dbReference type="Gene3D" id="2.160.20.10">
    <property type="entry name" value="Single-stranded right-handed beta-helix, Pectin lyase-like"/>
    <property type="match status" value="1"/>
</dbReference>
<feature type="signal peptide" evidence="1">
    <location>
        <begin position="1"/>
        <end position="34"/>
    </location>
</feature>
<protein>
    <submittedName>
        <fullName evidence="3">Filamentous hemagglutinin N-terminal domain-containing protein</fullName>
    </submittedName>
</protein>
<dbReference type="InterPro" id="IPR008638">
    <property type="entry name" value="FhaB/CdiA-like_TPS"/>
</dbReference>
<dbReference type="InterPro" id="IPR012334">
    <property type="entry name" value="Pectin_lyas_fold"/>
</dbReference>
<evidence type="ECO:0000256" key="1">
    <source>
        <dbReference type="SAM" id="SignalP"/>
    </source>
</evidence>
<evidence type="ECO:0000313" key="4">
    <source>
        <dbReference type="Proteomes" id="UP000304941"/>
    </source>
</evidence>
<keyword evidence="1" id="KW-0732">Signal</keyword>
<feature type="chain" id="PRO_5047350322" evidence="1">
    <location>
        <begin position="35"/>
        <end position="430"/>
    </location>
</feature>
<dbReference type="RefSeq" id="WP_138453281.1">
    <property type="nucleotide sequence ID" value="NZ_VBVZ01000427.1"/>
</dbReference>
<dbReference type="NCBIfam" id="TIGR01901">
    <property type="entry name" value="adhes_NPXG"/>
    <property type="match status" value="1"/>
</dbReference>
<gene>
    <name evidence="3" type="ORF">FEM54_23245</name>
</gene>
<organism evidence="3 4">
    <name type="scientific">Pseudomonas edaphica</name>
    <dbReference type="NCBI Taxonomy" id="2006980"/>
    <lineage>
        <taxon>Bacteria</taxon>
        <taxon>Pseudomonadati</taxon>
        <taxon>Pseudomonadota</taxon>
        <taxon>Gammaproteobacteria</taxon>
        <taxon>Pseudomonadales</taxon>
        <taxon>Pseudomonadaceae</taxon>
        <taxon>Pseudomonas</taxon>
    </lineage>
</organism>
<accession>A0ABY2TZM5</accession>
<keyword evidence="4" id="KW-1185">Reference proteome</keyword>